<keyword evidence="2" id="KW-1185">Reference proteome</keyword>
<evidence type="ECO:0000313" key="1">
    <source>
        <dbReference type="EMBL" id="APX90118.1"/>
    </source>
</evidence>
<accession>A0A1U7DJS4</accession>
<dbReference type="EMBL" id="CP019124">
    <property type="protein sequence ID" value="APX90118.1"/>
    <property type="molecule type" value="Genomic_DNA"/>
</dbReference>
<dbReference type="AlphaFoldDB" id="A0A1U7DJS4"/>
<protein>
    <submittedName>
        <fullName evidence="1">Uncharacterized protein</fullName>
    </submittedName>
</protein>
<organism evidence="1 2">
    <name type="scientific">Brevirhabdus pacifica</name>
    <dbReference type="NCBI Taxonomy" id="1267768"/>
    <lineage>
        <taxon>Bacteria</taxon>
        <taxon>Pseudomonadati</taxon>
        <taxon>Pseudomonadota</taxon>
        <taxon>Alphaproteobacteria</taxon>
        <taxon>Rhodobacterales</taxon>
        <taxon>Paracoccaceae</taxon>
        <taxon>Brevirhabdus</taxon>
    </lineage>
</organism>
<dbReference type="STRING" id="1267768.BV394_10615"/>
<dbReference type="OrthoDB" id="7433551at2"/>
<dbReference type="RefSeq" id="WP_076980138.1">
    <property type="nucleotide sequence ID" value="NZ_CP019124.1"/>
</dbReference>
<name>A0A1U7DJS4_9RHOB</name>
<evidence type="ECO:0000313" key="2">
    <source>
        <dbReference type="Proteomes" id="UP000187266"/>
    </source>
</evidence>
<sequence length="204" mass="21499">MLRLTSLLAAAIVVVMAAFGQIDPEGRDDIAYESDDGSSGLLARSDGTVILTPEEIDRIAVEAALERARQRRDDVAILRDGESRAARMSIDNIEQVTYRADPDRIAVPAAAIDAAVARAIQPASADAAGDATAALPEFLASHVVTGSAVNLREGPGTSYARLEALPRGTRVEVLSRNVGGWARLRLADGTTGFMASNYLGAPDR</sequence>
<dbReference type="InterPro" id="IPR003646">
    <property type="entry name" value="SH3-like_bac-type"/>
</dbReference>
<dbReference type="Pfam" id="PF08239">
    <property type="entry name" value="SH3_3"/>
    <property type="match status" value="1"/>
</dbReference>
<accession>A0A2M9D4K6</accession>
<reference evidence="1 2" key="1">
    <citation type="submission" date="2017-01" db="EMBL/GenBank/DDBJ databases">
        <title>Genomic analysis of Xuhuaishuia manganoxidans DY6-4.</title>
        <authorList>
            <person name="Wang X."/>
        </authorList>
    </citation>
    <scope>NUCLEOTIDE SEQUENCE [LARGE SCALE GENOMIC DNA]</scope>
    <source>
        <strain evidence="1 2">DY6-4</strain>
    </source>
</reference>
<proteinExistence type="predicted"/>
<dbReference type="Gene3D" id="2.30.30.40">
    <property type="entry name" value="SH3 Domains"/>
    <property type="match status" value="1"/>
</dbReference>
<dbReference type="SMART" id="SM00287">
    <property type="entry name" value="SH3b"/>
    <property type="match status" value="1"/>
</dbReference>
<dbReference type="PROSITE" id="PS51781">
    <property type="entry name" value="SH3B"/>
    <property type="match status" value="1"/>
</dbReference>
<gene>
    <name evidence="1" type="ORF">BV394_10615</name>
</gene>
<dbReference type="Proteomes" id="UP000187266">
    <property type="component" value="Chromosome"/>
</dbReference>